<feature type="transmembrane region" description="Helical" evidence="4">
    <location>
        <begin position="7"/>
        <end position="25"/>
    </location>
</feature>
<dbReference type="Pfam" id="PF07719">
    <property type="entry name" value="TPR_2"/>
    <property type="match status" value="1"/>
</dbReference>
<dbReference type="InterPro" id="IPR011990">
    <property type="entry name" value="TPR-like_helical_dom_sf"/>
</dbReference>
<feature type="transmembrane region" description="Helical" evidence="4">
    <location>
        <begin position="199"/>
        <end position="220"/>
    </location>
</feature>
<evidence type="ECO:0000256" key="3">
    <source>
        <dbReference type="PROSITE-ProRule" id="PRU00339"/>
    </source>
</evidence>
<evidence type="ECO:0000313" key="6">
    <source>
        <dbReference type="Proteomes" id="UP000177141"/>
    </source>
</evidence>
<dbReference type="PROSITE" id="PS50293">
    <property type="entry name" value="TPR_REGION"/>
    <property type="match status" value="1"/>
</dbReference>
<comment type="caution">
    <text evidence="5">The sequence shown here is derived from an EMBL/GenBank/DDBJ whole genome shotgun (WGS) entry which is preliminary data.</text>
</comment>
<reference evidence="5 6" key="1">
    <citation type="journal article" date="2016" name="Nat. Commun.">
        <title>Thousands of microbial genomes shed light on interconnected biogeochemical processes in an aquifer system.</title>
        <authorList>
            <person name="Anantharaman K."/>
            <person name="Brown C.T."/>
            <person name="Hug L.A."/>
            <person name="Sharon I."/>
            <person name="Castelle C.J."/>
            <person name="Probst A.J."/>
            <person name="Thomas B.C."/>
            <person name="Singh A."/>
            <person name="Wilkins M.J."/>
            <person name="Karaoz U."/>
            <person name="Brodie E.L."/>
            <person name="Williams K.H."/>
            <person name="Hubbard S.S."/>
            <person name="Banfield J.F."/>
        </authorList>
    </citation>
    <scope>NUCLEOTIDE SEQUENCE [LARGE SCALE GENOMIC DNA]</scope>
</reference>
<dbReference type="Proteomes" id="UP000177141">
    <property type="component" value="Unassembled WGS sequence"/>
</dbReference>
<dbReference type="AlphaFoldDB" id="A0A1F7IXX0"/>
<keyword evidence="4" id="KW-1133">Transmembrane helix</keyword>
<dbReference type="PANTHER" id="PTHR44227:SF3">
    <property type="entry name" value="PROTEIN O-MANNOSYL-TRANSFERASE TMTC4"/>
    <property type="match status" value="1"/>
</dbReference>
<dbReference type="InterPro" id="IPR019734">
    <property type="entry name" value="TPR_rpt"/>
</dbReference>
<dbReference type="Gene3D" id="1.25.40.10">
    <property type="entry name" value="Tetratricopeptide repeat domain"/>
    <property type="match status" value="1"/>
</dbReference>
<keyword evidence="1" id="KW-0677">Repeat</keyword>
<keyword evidence="2 3" id="KW-0802">TPR repeat</keyword>
<proteinExistence type="predicted"/>
<dbReference type="EMBL" id="MGAL01000022">
    <property type="protein sequence ID" value="OGK48165.1"/>
    <property type="molecule type" value="Genomic_DNA"/>
</dbReference>
<protein>
    <submittedName>
        <fullName evidence="5">Uncharacterized protein</fullName>
    </submittedName>
</protein>
<organism evidence="5 6">
    <name type="scientific">Candidatus Roizmanbacteria bacterium RIFCSPLOWO2_01_FULL_38_12</name>
    <dbReference type="NCBI Taxonomy" id="1802061"/>
    <lineage>
        <taxon>Bacteria</taxon>
        <taxon>Candidatus Roizmaniibacteriota</taxon>
    </lineage>
</organism>
<feature type="transmembrane region" description="Helical" evidence="4">
    <location>
        <begin position="338"/>
        <end position="355"/>
    </location>
</feature>
<dbReference type="SUPFAM" id="SSF48452">
    <property type="entry name" value="TPR-like"/>
    <property type="match status" value="1"/>
</dbReference>
<evidence type="ECO:0000256" key="4">
    <source>
        <dbReference type="SAM" id="Phobius"/>
    </source>
</evidence>
<feature type="transmembrane region" description="Helical" evidence="4">
    <location>
        <begin position="278"/>
        <end position="299"/>
    </location>
</feature>
<feature type="transmembrane region" description="Helical" evidence="4">
    <location>
        <begin position="74"/>
        <end position="97"/>
    </location>
</feature>
<keyword evidence="4" id="KW-0812">Transmembrane</keyword>
<feature type="transmembrane region" description="Helical" evidence="4">
    <location>
        <begin position="367"/>
        <end position="385"/>
    </location>
</feature>
<accession>A0A1F7IXX0</accession>
<evidence type="ECO:0000313" key="5">
    <source>
        <dbReference type="EMBL" id="OGK48165.1"/>
    </source>
</evidence>
<evidence type="ECO:0000256" key="2">
    <source>
        <dbReference type="ARBA" id="ARBA00022803"/>
    </source>
</evidence>
<dbReference type="PANTHER" id="PTHR44227">
    <property type="match status" value="1"/>
</dbReference>
<dbReference type="SMART" id="SM00028">
    <property type="entry name" value="TPR"/>
    <property type="match status" value="3"/>
</dbReference>
<dbReference type="STRING" id="1802061.A3A93_00540"/>
<dbReference type="PROSITE" id="PS50005">
    <property type="entry name" value="TPR"/>
    <property type="match status" value="1"/>
</dbReference>
<name>A0A1F7IXX0_9BACT</name>
<keyword evidence="4" id="KW-0472">Membrane</keyword>
<dbReference type="InterPro" id="IPR052346">
    <property type="entry name" value="O-mannosyl-transferase_TMTC"/>
</dbReference>
<feature type="transmembrane region" description="Helical" evidence="4">
    <location>
        <begin position="132"/>
        <end position="152"/>
    </location>
</feature>
<feature type="repeat" description="TPR" evidence="3">
    <location>
        <begin position="408"/>
        <end position="441"/>
    </location>
</feature>
<sequence>MFTNKTTIFFSLFFIGILIYGNTLFNDFVWDDREIIKLLSHLQIRDVPSFFIDSQSQSGGSIPLYRPLTTFFLIIQYTIFGASPFLFHFVQIILHVFNSFLIFYIFKKLLKHLITAYILSVIFLVHPINVEAVAFLTSEAYFTFFGLLALVLTISLKENWKTLILIYTSLLLSLFAKESAILFLVVFFLFKILFHRKKLITHILSTSGILLIYLFFRFVLARLYVATAPNFPIARLSLSERLINIPKIISFYIETFFFPKNLIIGQQWIVENINFNNFYYPLIKVALVFIGLALFGIYLFRKKNATFKVFLFFYIWLLLGLGLHIQILPLNMTVADRWFYFPIVGLLGVMGVFFIQFKSGNRLIKTAVLIVTSLLIVILSIRTIFQNSTWANDKTLFSYAAQFDTQNPFIFNNYGLVLLNEKKYNEAEIYFKKALELDPNYWEAMNNLGFSANLKGDKQKTKEYFLKSIEINDNQIVNENLALFLKENESAEELIRFLEQAVKKFPRHQKFHIMLMLKYIERGEIEKAKEICVKALVINPNPELKKVCPNLYLLK</sequence>
<feature type="transmembrane region" description="Helical" evidence="4">
    <location>
        <begin position="109"/>
        <end position="126"/>
    </location>
</feature>
<feature type="transmembrane region" description="Helical" evidence="4">
    <location>
        <begin position="164"/>
        <end position="193"/>
    </location>
</feature>
<dbReference type="InterPro" id="IPR013105">
    <property type="entry name" value="TPR_2"/>
</dbReference>
<gene>
    <name evidence="5" type="ORF">A3A93_00540</name>
</gene>
<evidence type="ECO:0000256" key="1">
    <source>
        <dbReference type="ARBA" id="ARBA00022737"/>
    </source>
</evidence>
<feature type="transmembrane region" description="Helical" evidence="4">
    <location>
        <begin position="311"/>
        <end position="332"/>
    </location>
</feature>